<dbReference type="AlphaFoldDB" id="A0AAD5WRS0"/>
<name>A0AAD5WRS0_9PEZI</name>
<sequence length="1095" mass="121960">MADSSPRAYSGVLLLTGWFNWSVQKAHAWPWMTNAGVLATLPTPKTSYLHMAAEEESAELLSATGSDWSTAQHIDVNAARNVQFAQKTSNEGGVHYNTTSHHYGTSSSPFQWLLDSNPVDFSLKQKQAYKIVTDENVDETWVLDSSVFKGWQQNARERTLWCYGDPGSGKTTLASIAIHYLLTRLDAKPMACVYVYFDYTDQIKLALPDILRSILAQLVRARPHAAPNGPSHGSPPSCRQDAQAATSRDLSKMLKVQIDEFFRAFIVVDGLDQCTDDDVRTELVRELQDLPKSTHILITSCEDNHLKKQIKPDAVFPVVSSDKYLRKYLENHGETAEKIKLLASAAKNHTWASVLDTVIQKSEGKFRLAGLHAKTLARQPTVDRFECQLENLSDTLDTFYDKAVAKIEAQEEFDYLLALSIFTWLIFAARPLTVPELQHAISLEKGDAELIKGGFIRSRDLTSVCAGLVAVDEKTNIVRLRHYSIKVYLAHKLERELGEAHSTVAKVCIEYLSLKQLEKPHPRTDQEMAARKERYPFLSYAADYWGHHIRMGVIGEVYYLAWTFLSSNVRLRGACRAMTSHHVSRAKGVTWLHLAIYFGIMNLAKKVLDKNEDFVRVPMKSCTGEGETPLHWAIMYDQTEFLRLLISKGANPNAAEMVKGRTPLHLAVLAGSYASVDALVSAAGQVDMDEKDKAECTPLLYAARSGEHKIVKFLLSKRANINISDRDGWTPLRHAAVQGHRKVVEILLGRGASLETAWPDKWSFLHWASKEGKDRFLPSLIERKVDLDATDTQGWTALRWAIKYGRAIVTWHLIEGGADINLADKDGLRPLHYAVEYWDGNPSPALIWLLLHRGVEVNARNKTGCAALHLACGRGLDQLVWLLLTNKAIVEAEDHEGHTPLHFAARSGHKSTMDLLLAHDADIQKIGKKDHSALHLAAGEGHAAMVRYLTEHGVPLDAKTKHGFTPLHLAAQNGRLDAAEFLVSRGADAAAGDNNFQTCLHKAVINNQVEAVKYLAKIPGRPSVLEARDDMGRTALHTAACEGHLELVKLLVGNGARRDARDAEGKTVLEVAEMYEEKQVVKYLNLKGAAVEYKE</sequence>
<reference evidence="7" key="1">
    <citation type="submission" date="2022-07" db="EMBL/GenBank/DDBJ databases">
        <title>Draft genome sequence of Zalerion maritima ATCC 34329, a (micro)plastics degrading marine fungus.</title>
        <authorList>
            <person name="Paco A."/>
            <person name="Goncalves M.F.M."/>
            <person name="Rocha-Santos T.A.P."/>
            <person name="Alves A."/>
        </authorList>
    </citation>
    <scope>NUCLEOTIDE SEQUENCE</scope>
    <source>
        <strain evidence="7">ATCC 34329</strain>
    </source>
</reference>
<feature type="repeat" description="ANK" evidence="3">
    <location>
        <begin position="929"/>
        <end position="961"/>
    </location>
</feature>
<dbReference type="InterPro" id="IPR051165">
    <property type="entry name" value="Multifunctional_ANK_Repeat"/>
</dbReference>
<evidence type="ECO:0008006" key="9">
    <source>
        <dbReference type="Google" id="ProtNLM"/>
    </source>
</evidence>
<feature type="repeat" description="ANK" evidence="3">
    <location>
        <begin position="727"/>
        <end position="755"/>
    </location>
</feature>
<comment type="caution">
    <text evidence="7">The sequence shown here is derived from an EMBL/GenBank/DDBJ whole genome shotgun (WGS) entry which is preliminary data.</text>
</comment>
<feature type="domain" description="GPI inositol-deacylase winged helix" evidence="5">
    <location>
        <begin position="417"/>
        <end position="491"/>
    </location>
</feature>
<evidence type="ECO:0000313" key="8">
    <source>
        <dbReference type="Proteomes" id="UP001201980"/>
    </source>
</evidence>
<feature type="chain" id="PRO_5042224257" description="NACHT domain-containing protein" evidence="4">
    <location>
        <begin position="29"/>
        <end position="1095"/>
    </location>
</feature>
<dbReference type="SUPFAM" id="SSF52540">
    <property type="entry name" value="P-loop containing nucleoside triphosphate hydrolases"/>
    <property type="match status" value="1"/>
</dbReference>
<feature type="repeat" description="ANK" evidence="3">
    <location>
        <begin position="694"/>
        <end position="726"/>
    </location>
</feature>
<dbReference type="InterPro" id="IPR054471">
    <property type="entry name" value="GPIID_WHD"/>
</dbReference>
<dbReference type="PANTHER" id="PTHR24123:SF33">
    <property type="entry name" value="PROTEIN HOS4"/>
    <property type="match status" value="1"/>
</dbReference>
<organism evidence="7 8">
    <name type="scientific">Zalerion maritima</name>
    <dbReference type="NCBI Taxonomy" id="339359"/>
    <lineage>
        <taxon>Eukaryota</taxon>
        <taxon>Fungi</taxon>
        <taxon>Dikarya</taxon>
        <taxon>Ascomycota</taxon>
        <taxon>Pezizomycotina</taxon>
        <taxon>Sordariomycetes</taxon>
        <taxon>Lulworthiomycetidae</taxon>
        <taxon>Lulworthiales</taxon>
        <taxon>Lulworthiaceae</taxon>
        <taxon>Zalerion</taxon>
    </lineage>
</organism>
<feature type="repeat" description="ANK" evidence="3">
    <location>
        <begin position="793"/>
        <end position="825"/>
    </location>
</feature>
<feature type="repeat" description="ANK" evidence="3">
    <location>
        <begin position="625"/>
        <end position="657"/>
    </location>
</feature>
<dbReference type="EMBL" id="JAKWBI020000211">
    <property type="protein sequence ID" value="KAJ2898981.1"/>
    <property type="molecule type" value="Genomic_DNA"/>
</dbReference>
<keyword evidence="2 3" id="KW-0040">ANK repeat</keyword>
<dbReference type="Gene3D" id="3.40.50.300">
    <property type="entry name" value="P-loop containing nucleotide triphosphate hydrolases"/>
    <property type="match status" value="1"/>
</dbReference>
<evidence type="ECO:0000313" key="7">
    <source>
        <dbReference type="EMBL" id="KAJ2898981.1"/>
    </source>
</evidence>
<accession>A0AAD5WRS0</accession>
<feature type="repeat" description="ANK" evidence="3">
    <location>
        <begin position="896"/>
        <end position="928"/>
    </location>
</feature>
<feature type="repeat" description="ANK" evidence="3">
    <location>
        <begin position="1031"/>
        <end position="1063"/>
    </location>
</feature>
<dbReference type="InterPro" id="IPR027417">
    <property type="entry name" value="P-loop_NTPase"/>
</dbReference>
<feature type="domain" description="Nephrocystin 3-like N-terminal" evidence="6">
    <location>
        <begin position="140"/>
        <end position="300"/>
    </location>
</feature>
<dbReference type="PANTHER" id="PTHR24123">
    <property type="entry name" value="ANKYRIN REPEAT-CONTAINING"/>
    <property type="match status" value="1"/>
</dbReference>
<feature type="repeat" description="ANK" evidence="3">
    <location>
        <begin position="962"/>
        <end position="994"/>
    </location>
</feature>
<dbReference type="PROSITE" id="PS50088">
    <property type="entry name" value="ANK_REPEAT"/>
    <property type="match status" value="11"/>
</dbReference>
<gene>
    <name evidence="7" type="ORF">MKZ38_003550</name>
</gene>
<dbReference type="InterPro" id="IPR056884">
    <property type="entry name" value="NPHP3-like_N"/>
</dbReference>
<evidence type="ECO:0000259" key="6">
    <source>
        <dbReference type="Pfam" id="PF24883"/>
    </source>
</evidence>
<feature type="repeat" description="ANK" evidence="3">
    <location>
        <begin position="863"/>
        <end position="895"/>
    </location>
</feature>
<dbReference type="Pfam" id="PF24883">
    <property type="entry name" value="NPHP3_N"/>
    <property type="match status" value="1"/>
</dbReference>
<protein>
    <recommendedName>
        <fullName evidence="9">NACHT domain-containing protein</fullName>
    </recommendedName>
</protein>
<feature type="signal peptide" evidence="4">
    <location>
        <begin position="1"/>
        <end position="28"/>
    </location>
</feature>
<dbReference type="SUPFAM" id="SSF48403">
    <property type="entry name" value="Ankyrin repeat"/>
    <property type="match status" value="3"/>
</dbReference>
<evidence type="ECO:0000256" key="3">
    <source>
        <dbReference type="PROSITE-ProRule" id="PRU00023"/>
    </source>
</evidence>
<evidence type="ECO:0000256" key="2">
    <source>
        <dbReference type="ARBA" id="ARBA00023043"/>
    </source>
</evidence>
<dbReference type="PRINTS" id="PR01415">
    <property type="entry name" value="ANKYRIN"/>
</dbReference>
<feature type="repeat" description="ANK" evidence="3">
    <location>
        <begin position="826"/>
        <end position="862"/>
    </location>
</feature>
<evidence type="ECO:0000256" key="4">
    <source>
        <dbReference type="SAM" id="SignalP"/>
    </source>
</evidence>
<evidence type="ECO:0000259" key="5">
    <source>
        <dbReference type="Pfam" id="PF22939"/>
    </source>
</evidence>
<dbReference type="Pfam" id="PF00023">
    <property type="entry name" value="Ank"/>
    <property type="match status" value="1"/>
</dbReference>
<dbReference type="SMART" id="SM00248">
    <property type="entry name" value="ANK"/>
    <property type="match status" value="15"/>
</dbReference>
<dbReference type="Pfam" id="PF12796">
    <property type="entry name" value="Ank_2"/>
    <property type="match status" value="4"/>
</dbReference>
<evidence type="ECO:0000256" key="1">
    <source>
        <dbReference type="ARBA" id="ARBA00022737"/>
    </source>
</evidence>
<keyword evidence="4" id="KW-0732">Signal</keyword>
<dbReference type="PROSITE" id="PS50297">
    <property type="entry name" value="ANK_REP_REGION"/>
    <property type="match status" value="10"/>
</dbReference>
<dbReference type="Pfam" id="PF22939">
    <property type="entry name" value="WHD_GPIID"/>
    <property type="match status" value="1"/>
</dbReference>
<dbReference type="Gene3D" id="1.25.40.20">
    <property type="entry name" value="Ankyrin repeat-containing domain"/>
    <property type="match status" value="3"/>
</dbReference>
<dbReference type="Pfam" id="PF13637">
    <property type="entry name" value="Ank_4"/>
    <property type="match status" value="1"/>
</dbReference>
<dbReference type="InterPro" id="IPR036770">
    <property type="entry name" value="Ankyrin_rpt-contain_sf"/>
</dbReference>
<dbReference type="InterPro" id="IPR002110">
    <property type="entry name" value="Ankyrin_rpt"/>
</dbReference>
<feature type="repeat" description="ANK" evidence="3">
    <location>
        <begin position="659"/>
        <end position="691"/>
    </location>
</feature>
<proteinExistence type="predicted"/>
<dbReference type="Proteomes" id="UP001201980">
    <property type="component" value="Unassembled WGS sequence"/>
</dbReference>
<keyword evidence="8" id="KW-1185">Reference proteome</keyword>
<keyword evidence="1" id="KW-0677">Repeat</keyword>